<dbReference type="InterPro" id="IPR027038">
    <property type="entry name" value="RanGap"/>
</dbReference>
<dbReference type="Gene3D" id="3.80.10.10">
    <property type="entry name" value="Ribonuclease Inhibitor"/>
    <property type="match status" value="3"/>
</dbReference>
<feature type="non-terminal residue" evidence="5">
    <location>
        <position position="1"/>
    </location>
</feature>
<dbReference type="GO" id="GO:0005096">
    <property type="term" value="F:GTPase activator activity"/>
    <property type="evidence" value="ECO:0007669"/>
    <property type="project" value="UniProtKB-KW"/>
</dbReference>
<reference evidence="5" key="1">
    <citation type="submission" date="2015-07" db="EMBL/GenBank/DDBJ databases">
        <title>Adaptation to a free-living lifestyle via gene acquisitions in the diplomonad Trepomonas sp. PC1.</title>
        <authorList>
            <person name="Xu F."/>
            <person name="Jerlstrom-Hultqvist J."/>
            <person name="Kolisko M."/>
            <person name="Simpson A.G.B."/>
            <person name="Roger A.J."/>
            <person name="Svard S.G."/>
            <person name="Andersson J.O."/>
        </authorList>
    </citation>
    <scope>NUCLEOTIDE SEQUENCE</scope>
    <source>
        <strain evidence="5">PC1</strain>
    </source>
</reference>
<evidence type="ECO:0000256" key="3">
    <source>
        <dbReference type="ARBA" id="ARBA00022737"/>
    </source>
</evidence>
<keyword evidence="1" id="KW-0343">GTPase activation</keyword>
<evidence type="ECO:0000256" key="4">
    <source>
        <dbReference type="SAM" id="Coils"/>
    </source>
</evidence>
<name>A0A146KA35_9EUKA</name>
<keyword evidence="4" id="KW-0175">Coiled coil</keyword>
<dbReference type="InterPro" id="IPR032675">
    <property type="entry name" value="LRR_dom_sf"/>
</dbReference>
<gene>
    <name evidence="5" type="ORF">TPC1_13946</name>
</gene>
<proteinExistence type="predicted"/>
<dbReference type="SUPFAM" id="SSF52047">
    <property type="entry name" value="RNI-like"/>
    <property type="match status" value="2"/>
</dbReference>
<dbReference type="GO" id="GO:0048471">
    <property type="term" value="C:perinuclear region of cytoplasm"/>
    <property type="evidence" value="ECO:0007669"/>
    <property type="project" value="TreeGrafter"/>
</dbReference>
<dbReference type="AlphaFoldDB" id="A0A146KA35"/>
<organism evidence="5">
    <name type="scientific">Trepomonas sp. PC1</name>
    <dbReference type="NCBI Taxonomy" id="1076344"/>
    <lineage>
        <taxon>Eukaryota</taxon>
        <taxon>Metamonada</taxon>
        <taxon>Diplomonadida</taxon>
        <taxon>Hexamitidae</taxon>
        <taxon>Hexamitinae</taxon>
        <taxon>Trepomonas</taxon>
    </lineage>
</organism>
<dbReference type="SMART" id="SM00368">
    <property type="entry name" value="LRR_RI"/>
    <property type="match status" value="6"/>
</dbReference>
<evidence type="ECO:0000256" key="2">
    <source>
        <dbReference type="ARBA" id="ARBA00022614"/>
    </source>
</evidence>
<dbReference type="PANTHER" id="PTHR24113:SF12">
    <property type="entry name" value="RAN GTPASE-ACTIVATING PROTEIN 1"/>
    <property type="match status" value="1"/>
</dbReference>
<dbReference type="GO" id="GO:0005634">
    <property type="term" value="C:nucleus"/>
    <property type="evidence" value="ECO:0007669"/>
    <property type="project" value="TreeGrafter"/>
</dbReference>
<dbReference type="EMBL" id="GDID01002926">
    <property type="protein sequence ID" value="JAP93680.1"/>
    <property type="molecule type" value="Transcribed_RNA"/>
</dbReference>
<accession>A0A146KA35</accession>
<evidence type="ECO:0000256" key="1">
    <source>
        <dbReference type="ARBA" id="ARBA00022468"/>
    </source>
</evidence>
<dbReference type="GO" id="GO:0006913">
    <property type="term" value="P:nucleocytoplasmic transport"/>
    <property type="evidence" value="ECO:0007669"/>
    <property type="project" value="TreeGrafter"/>
</dbReference>
<evidence type="ECO:0000313" key="5">
    <source>
        <dbReference type="EMBL" id="JAP93680.1"/>
    </source>
</evidence>
<sequence length="705" mass="80857">ETLKQLIEQIYESKCLELRIDNQEILRNRFIQAIAEQIEQKIINLSNQQLRSASMPYVVQLMEYLQENVEELILDDNPICDEGCIVLLVPEILKYKTLSLNSIGLSPNGIIRFLSYFEKSNLATLHLGSNPSAEKRNRMNEECCEFLGQFISKCQTLKHLSFTNTQLRQMNGYMFFKSLQSESQLEILELQNTGINDDALRQFASKSTLVPYLVKLDLSGNDTLTDQCCVYLQQMVKMQRRLHSLNLKNCTSLAPQISVFFQALQFKSADRIAEQEEKQRRNKVRTQARQEKLLQLGQGVVNLLSYGKVVVKNEQPPTKKDLPQQQQEDFTTALKSLNISGIKLTASAVRQLAENLSKNESLEEFILEGCQIDFNKEDFKASLKELFTALGQIPKLKKISISKNNLLENCADFLYKMIGSQLEVLDLSFTRIGDATLIKMANNLLPELNLKKLFLQGNNCDNEGAATLFSAVQKYPKLQHLDVNLNKINFQLSEKLNNLVKQNVEQSCQETFQTLQNEHNSLQREAAVMQRTELELKMFTQKQDQLIGQLQQKAQALLEENEKFENQLKELRDTNDKLNRKQTKVDQELAQQQQQNSEIQGKIDQEIAQTEAKKRQLKEKQQTLQNKLADLEEQFKLANDDEELNQLKKELEKKKLDKENMEKEAVAALAQLVAIEAVLINQGIVQVQGGKPVVKEEPKKDPKKK</sequence>
<dbReference type="GO" id="GO:0031267">
    <property type="term" value="F:small GTPase binding"/>
    <property type="evidence" value="ECO:0007669"/>
    <property type="project" value="TreeGrafter"/>
</dbReference>
<dbReference type="PANTHER" id="PTHR24113">
    <property type="entry name" value="RAN GTPASE-ACTIVATING PROTEIN 1"/>
    <property type="match status" value="1"/>
</dbReference>
<protein>
    <submittedName>
        <fullName evidence="5">Uncharacterized protein</fullName>
    </submittedName>
</protein>
<dbReference type="GO" id="GO:0005829">
    <property type="term" value="C:cytosol"/>
    <property type="evidence" value="ECO:0007669"/>
    <property type="project" value="TreeGrafter"/>
</dbReference>
<feature type="coiled-coil region" evidence="4">
    <location>
        <begin position="505"/>
        <end position="678"/>
    </location>
</feature>
<keyword evidence="3" id="KW-0677">Repeat</keyword>
<keyword evidence="2" id="KW-0433">Leucine-rich repeat</keyword>